<protein>
    <submittedName>
        <fullName evidence="6">NTE family protein</fullName>
    </submittedName>
</protein>
<reference evidence="6 7" key="1">
    <citation type="submission" date="2016-10" db="EMBL/GenBank/DDBJ databases">
        <authorList>
            <person name="de Groot N.N."/>
        </authorList>
    </citation>
    <scope>NUCLEOTIDE SEQUENCE [LARGE SCALE GENOMIC DNA]</scope>
    <source>
        <strain evidence="6 7">DSM 20678</strain>
    </source>
</reference>
<dbReference type="CDD" id="cd07205">
    <property type="entry name" value="Pat_PNPLA6_PNPLA7_NTE1_like"/>
    <property type="match status" value="1"/>
</dbReference>
<evidence type="ECO:0000256" key="3">
    <source>
        <dbReference type="ARBA" id="ARBA00023098"/>
    </source>
</evidence>
<evidence type="ECO:0000313" key="7">
    <source>
        <dbReference type="Proteomes" id="UP000198577"/>
    </source>
</evidence>
<dbReference type="PROSITE" id="PS51635">
    <property type="entry name" value="PNPLA"/>
    <property type="match status" value="1"/>
</dbReference>
<feature type="active site" description="Proton acceptor" evidence="4">
    <location>
        <position position="154"/>
    </location>
</feature>
<evidence type="ECO:0000259" key="5">
    <source>
        <dbReference type="PROSITE" id="PS51635"/>
    </source>
</evidence>
<dbReference type="SUPFAM" id="SSF52151">
    <property type="entry name" value="FabD/lysophospholipase-like"/>
    <property type="match status" value="1"/>
</dbReference>
<comment type="caution">
    <text evidence="4">Lacks conserved residue(s) required for the propagation of feature annotation.</text>
</comment>
<dbReference type="Pfam" id="PF01734">
    <property type="entry name" value="Patatin"/>
    <property type="match status" value="1"/>
</dbReference>
<organism evidence="6 7">
    <name type="scientific">Caldicoprobacter faecalis</name>
    <dbReference type="NCBI Taxonomy" id="937334"/>
    <lineage>
        <taxon>Bacteria</taxon>
        <taxon>Bacillati</taxon>
        <taxon>Bacillota</taxon>
        <taxon>Clostridia</taxon>
        <taxon>Caldicoprobacterales</taxon>
        <taxon>Caldicoprobacteraceae</taxon>
        <taxon>Caldicoprobacter</taxon>
    </lineage>
</organism>
<evidence type="ECO:0000256" key="1">
    <source>
        <dbReference type="ARBA" id="ARBA00022801"/>
    </source>
</evidence>
<dbReference type="PANTHER" id="PTHR14226:SF76">
    <property type="entry name" value="NTE FAMILY PROTEIN RSSA"/>
    <property type="match status" value="1"/>
</dbReference>
<keyword evidence="3 4" id="KW-0443">Lipid metabolism</keyword>
<accession>A0A1I5WDF6</accession>
<dbReference type="InterPro" id="IPR016035">
    <property type="entry name" value="Acyl_Trfase/lysoPLipase"/>
</dbReference>
<dbReference type="GO" id="GO:0016787">
    <property type="term" value="F:hydrolase activity"/>
    <property type="evidence" value="ECO:0007669"/>
    <property type="project" value="UniProtKB-UniRule"/>
</dbReference>
<keyword evidence="2 4" id="KW-0442">Lipid degradation</keyword>
<feature type="short sequence motif" description="DGA/G" evidence="4">
    <location>
        <begin position="154"/>
        <end position="156"/>
    </location>
</feature>
<dbReference type="Gene3D" id="3.40.1090.10">
    <property type="entry name" value="Cytosolic phospholipase A2 catalytic domain"/>
    <property type="match status" value="2"/>
</dbReference>
<evidence type="ECO:0000256" key="2">
    <source>
        <dbReference type="ARBA" id="ARBA00022963"/>
    </source>
</evidence>
<dbReference type="InterPro" id="IPR002641">
    <property type="entry name" value="PNPLA_dom"/>
</dbReference>
<evidence type="ECO:0000313" key="6">
    <source>
        <dbReference type="EMBL" id="SFQ17691.1"/>
    </source>
</evidence>
<evidence type="ECO:0000256" key="4">
    <source>
        <dbReference type="PROSITE-ProRule" id="PRU01161"/>
    </source>
</evidence>
<dbReference type="GO" id="GO:0016042">
    <property type="term" value="P:lipid catabolic process"/>
    <property type="evidence" value="ECO:0007669"/>
    <property type="project" value="UniProtKB-UniRule"/>
</dbReference>
<name>A0A1I5WDF6_9FIRM</name>
<dbReference type="Proteomes" id="UP000198577">
    <property type="component" value="Unassembled WGS sequence"/>
</dbReference>
<dbReference type="AlphaFoldDB" id="A0A1I5WDF6"/>
<proteinExistence type="predicted"/>
<feature type="domain" description="PNPLA" evidence="5">
    <location>
        <begin position="9"/>
        <end position="167"/>
    </location>
</feature>
<dbReference type="EMBL" id="FOXR01000016">
    <property type="protein sequence ID" value="SFQ17691.1"/>
    <property type="molecule type" value="Genomic_DNA"/>
</dbReference>
<sequence length="260" mass="28616">MKKKVKIGLALGSGAARGLAHIGVLQVLEENGIVPDYIAGTSIGAIVGALYAAGVSPKMMEGLAQNLDIKKYYDVTVPRYGFVKGQRIEELIKLLTRDKEFSELNIPLTVTAVDLKTCRLIELNEGKVYRAVRASISIPGIFTPVEQGDYILVDGGLLARVPVDTVKRMGADVVIGVDVGFQGQHRPPVNILEVILQSLEVMELEILKNNVEKGDVIIYPDVSDIHPFYFDKVEECVQEGRKATLEAMDRIKNLIETYQH</sequence>
<keyword evidence="1 4" id="KW-0378">Hydrolase</keyword>
<dbReference type="STRING" id="937334.SAMN05444406_1165"/>
<gene>
    <name evidence="6" type="ORF">SAMN05444406_1165</name>
</gene>
<dbReference type="OrthoDB" id="9770965at2"/>
<feature type="active site" description="Nucleophile" evidence="4">
    <location>
        <position position="42"/>
    </location>
</feature>
<dbReference type="InterPro" id="IPR050301">
    <property type="entry name" value="NTE"/>
</dbReference>
<keyword evidence="7" id="KW-1185">Reference proteome</keyword>
<dbReference type="RefSeq" id="WP_025747046.1">
    <property type="nucleotide sequence ID" value="NZ_FOXR01000016.1"/>
</dbReference>
<feature type="short sequence motif" description="GXSXG" evidence="4">
    <location>
        <begin position="40"/>
        <end position="44"/>
    </location>
</feature>
<dbReference type="PANTHER" id="PTHR14226">
    <property type="entry name" value="NEUROPATHY TARGET ESTERASE/SWISS CHEESE D.MELANOGASTER"/>
    <property type="match status" value="1"/>
</dbReference>